<reference evidence="1" key="1">
    <citation type="submission" date="2014-09" db="EMBL/GenBank/DDBJ databases">
        <authorList>
            <person name="Magalhaes I.L.F."/>
            <person name="Oliveira U."/>
            <person name="Santos F.R."/>
            <person name="Vidigal T.H.D.A."/>
            <person name="Brescovit A.D."/>
            <person name="Santos A.J."/>
        </authorList>
    </citation>
    <scope>NUCLEOTIDE SEQUENCE</scope>
    <source>
        <tissue evidence="1">Shoot tissue taken approximately 20 cm above the soil surface</tissue>
    </source>
</reference>
<accession>A0A0A9GG11</accession>
<dbReference type="AlphaFoldDB" id="A0A0A9GG11"/>
<evidence type="ECO:0000313" key="1">
    <source>
        <dbReference type="EMBL" id="JAE24025.1"/>
    </source>
</evidence>
<protein>
    <submittedName>
        <fullName evidence="1">Uncharacterized protein</fullName>
    </submittedName>
</protein>
<name>A0A0A9GG11_ARUDO</name>
<proteinExistence type="predicted"/>
<dbReference type="EMBL" id="GBRH01173871">
    <property type="protein sequence ID" value="JAE24025.1"/>
    <property type="molecule type" value="Transcribed_RNA"/>
</dbReference>
<reference evidence="1" key="2">
    <citation type="journal article" date="2015" name="Data Brief">
        <title>Shoot transcriptome of the giant reed, Arundo donax.</title>
        <authorList>
            <person name="Barrero R.A."/>
            <person name="Guerrero F.D."/>
            <person name="Moolhuijzen P."/>
            <person name="Goolsby J.A."/>
            <person name="Tidwell J."/>
            <person name="Bellgard S.E."/>
            <person name="Bellgard M.I."/>
        </authorList>
    </citation>
    <scope>NUCLEOTIDE SEQUENCE</scope>
    <source>
        <tissue evidence="1">Shoot tissue taken approximately 20 cm above the soil surface</tissue>
    </source>
</reference>
<sequence>MFLLDGLCAHSGHTIFCTQVKFWNMY</sequence>
<organism evidence="1">
    <name type="scientific">Arundo donax</name>
    <name type="common">Giant reed</name>
    <name type="synonym">Donax arundinaceus</name>
    <dbReference type="NCBI Taxonomy" id="35708"/>
    <lineage>
        <taxon>Eukaryota</taxon>
        <taxon>Viridiplantae</taxon>
        <taxon>Streptophyta</taxon>
        <taxon>Embryophyta</taxon>
        <taxon>Tracheophyta</taxon>
        <taxon>Spermatophyta</taxon>
        <taxon>Magnoliopsida</taxon>
        <taxon>Liliopsida</taxon>
        <taxon>Poales</taxon>
        <taxon>Poaceae</taxon>
        <taxon>PACMAD clade</taxon>
        <taxon>Arundinoideae</taxon>
        <taxon>Arundineae</taxon>
        <taxon>Arundo</taxon>
    </lineage>
</organism>